<evidence type="ECO:0000313" key="4">
    <source>
        <dbReference type="Proteomes" id="UP001596972"/>
    </source>
</evidence>
<reference evidence="4" key="1">
    <citation type="journal article" date="2019" name="Int. J. Syst. Evol. Microbiol.">
        <title>The Global Catalogue of Microorganisms (GCM) 10K type strain sequencing project: providing services to taxonomists for standard genome sequencing and annotation.</title>
        <authorList>
            <consortium name="The Broad Institute Genomics Platform"/>
            <consortium name="The Broad Institute Genome Sequencing Center for Infectious Disease"/>
            <person name="Wu L."/>
            <person name="Ma J."/>
        </authorList>
    </citation>
    <scope>NUCLEOTIDE SEQUENCE [LARGE SCALE GENOMIC DNA]</scope>
    <source>
        <strain evidence="4">JCM 31202</strain>
    </source>
</reference>
<evidence type="ECO:0000256" key="2">
    <source>
        <dbReference type="SAM" id="Phobius"/>
    </source>
</evidence>
<organism evidence="3 4">
    <name type="scientific">Actinomadura sediminis</name>
    <dbReference type="NCBI Taxonomy" id="1038904"/>
    <lineage>
        <taxon>Bacteria</taxon>
        <taxon>Bacillati</taxon>
        <taxon>Actinomycetota</taxon>
        <taxon>Actinomycetes</taxon>
        <taxon>Streptosporangiales</taxon>
        <taxon>Thermomonosporaceae</taxon>
        <taxon>Actinomadura</taxon>
    </lineage>
</organism>
<gene>
    <name evidence="3" type="ORF">ACFQ11_00885</name>
</gene>
<keyword evidence="4" id="KW-1185">Reference proteome</keyword>
<protein>
    <submittedName>
        <fullName evidence="3">Uncharacterized protein</fullName>
    </submittedName>
</protein>
<feature type="transmembrane region" description="Helical" evidence="2">
    <location>
        <begin position="55"/>
        <end position="76"/>
    </location>
</feature>
<keyword evidence="2" id="KW-0812">Transmembrane</keyword>
<feature type="region of interest" description="Disordered" evidence="1">
    <location>
        <begin position="280"/>
        <end position="299"/>
    </location>
</feature>
<comment type="caution">
    <text evidence="3">The sequence shown here is derived from an EMBL/GenBank/DDBJ whole genome shotgun (WGS) entry which is preliminary data.</text>
</comment>
<sequence>MTSRIDELVAGLAPVRDDDVPSEPSGRGGRELLAAVVSAGSPPPRRRRPRLYPRLAAGAATVAALAAASVIGLPGFESEPLRSYANAAVAIDVEGDVYEVRVKDAYAGQREFSAAFARFGLDVRLRVVPVSPRRERDFVQVRTLHPARGGHVPPGGVTGTSSTELECSPGQVVCSLKVGLGGEMFRRHGADILIGRKARPHEVYADVMPRAGDHPGSLGLTGRTAGEALAGLRRRGLTAVFTIGAFNADGSGTMWDPPANWRPAADRRVTGAWMRGPTSAGLLVAPAEGDPEPRPVPSG</sequence>
<dbReference type="Proteomes" id="UP001596972">
    <property type="component" value="Unassembled WGS sequence"/>
</dbReference>
<keyword evidence="2" id="KW-1133">Transmembrane helix</keyword>
<accession>A0ABW3EJ29</accession>
<evidence type="ECO:0000313" key="3">
    <source>
        <dbReference type="EMBL" id="MFD0898948.1"/>
    </source>
</evidence>
<name>A0ABW3EJ29_9ACTN</name>
<dbReference type="RefSeq" id="WP_378295742.1">
    <property type="nucleotide sequence ID" value="NZ_JBHTJA010000001.1"/>
</dbReference>
<evidence type="ECO:0000256" key="1">
    <source>
        <dbReference type="SAM" id="MobiDB-lite"/>
    </source>
</evidence>
<dbReference type="EMBL" id="JBHTJA010000001">
    <property type="protein sequence ID" value="MFD0898948.1"/>
    <property type="molecule type" value="Genomic_DNA"/>
</dbReference>
<keyword evidence="2" id="KW-0472">Membrane</keyword>
<proteinExistence type="predicted"/>